<evidence type="ECO:0000313" key="3">
    <source>
        <dbReference type="Proteomes" id="UP000431264"/>
    </source>
</evidence>
<organism evidence="2 3">
    <name type="scientific">Flavobacterium profundi</name>
    <dbReference type="NCBI Taxonomy" id="1774945"/>
    <lineage>
        <taxon>Bacteria</taxon>
        <taxon>Pseudomonadati</taxon>
        <taxon>Bacteroidota</taxon>
        <taxon>Flavobacteriia</taxon>
        <taxon>Flavobacteriales</taxon>
        <taxon>Flavobacteriaceae</taxon>
        <taxon>Flavobacterium</taxon>
    </lineage>
</organism>
<dbReference type="Proteomes" id="UP000431264">
    <property type="component" value="Unassembled WGS sequence"/>
</dbReference>
<gene>
    <name evidence="2" type="ORF">GOQ30_08945</name>
</gene>
<sequence>MILLVVRFFTNKRYKGITIYPFVIVTQEEDGKNAVLLNHERIHIKQQLEMLVLPFFVWYGLEFLVRYFMYRSWKKAYRNISFEKESYANEEDLDYLKKRPFWNWIKYL</sequence>
<keyword evidence="1" id="KW-0812">Transmembrane</keyword>
<dbReference type="RefSeq" id="WP_140997658.1">
    <property type="nucleotide sequence ID" value="NZ_VDCZ01000005.1"/>
</dbReference>
<name>A0A6I4ILL2_9FLAO</name>
<dbReference type="EMBL" id="WQLW01000005">
    <property type="protein sequence ID" value="MVO09282.1"/>
    <property type="molecule type" value="Genomic_DNA"/>
</dbReference>
<evidence type="ECO:0000256" key="1">
    <source>
        <dbReference type="SAM" id="Phobius"/>
    </source>
</evidence>
<accession>A0A6I4ILL2</accession>
<proteinExistence type="predicted"/>
<dbReference type="AlphaFoldDB" id="A0A6I4ILL2"/>
<comment type="caution">
    <text evidence="2">The sequence shown here is derived from an EMBL/GenBank/DDBJ whole genome shotgun (WGS) entry which is preliminary data.</text>
</comment>
<dbReference type="OrthoDB" id="1027344at2"/>
<reference evidence="3" key="1">
    <citation type="submission" date="2019-05" db="EMBL/GenBank/DDBJ databases">
        <title>Flavobacterium profundi sp. nov., isolated from a deep-sea seamount.</title>
        <authorList>
            <person name="Zhang D.-C."/>
        </authorList>
    </citation>
    <scope>NUCLEOTIDE SEQUENCE [LARGE SCALE GENOMIC DNA]</scope>
    <source>
        <strain evidence="3">TP390</strain>
    </source>
</reference>
<feature type="transmembrane region" description="Helical" evidence="1">
    <location>
        <begin position="51"/>
        <end position="69"/>
    </location>
</feature>
<evidence type="ECO:0000313" key="2">
    <source>
        <dbReference type="EMBL" id="MVO09282.1"/>
    </source>
</evidence>
<keyword evidence="1" id="KW-1133">Transmembrane helix</keyword>
<protein>
    <recommendedName>
        <fullName evidence="4">Peptidase M56 domain-containing protein</fullName>
    </recommendedName>
</protein>
<keyword evidence="3" id="KW-1185">Reference proteome</keyword>
<evidence type="ECO:0008006" key="4">
    <source>
        <dbReference type="Google" id="ProtNLM"/>
    </source>
</evidence>
<keyword evidence="1" id="KW-0472">Membrane</keyword>